<feature type="domain" description="CNNM transmembrane" evidence="10">
    <location>
        <begin position="62"/>
        <end position="244"/>
    </location>
</feature>
<dbReference type="Gene3D" id="3.10.580.10">
    <property type="entry name" value="CBS-domain"/>
    <property type="match status" value="2"/>
</dbReference>
<keyword evidence="5 6" id="KW-0472">Membrane</keyword>
<dbReference type="PANTHER" id="PTHR12064:SF97">
    <property type="entry name" value="METAL TRANSPORTER CNNM-5"/>
    <property type="match status" value="1"/>
</dbReference>
<evidence type="ECO:0000256" key="8">
    <source>
        <dbReference type="SAM" id="Phobius"/>
    </source>
</evidence>
<dbReference type="GO" id="GO:0016020">
    <property type="term" value="C:membrane"/>
    <property type="evidence" value="ECO:0007669"/>
    <property type="project" value="UniProtKB-SubCell"/>
</dbReference>
<comment type="caution">
    <text evidence="11">The sequence shown here is derived from an EMBL/GenBank/DDBJ whole genome shotgun (WGS) entry which is preliminary data.</text>
</comment>
<dbReference type="PROSITE" id="PS00018">
    <property type="entry name" value="EF_HAND_1"/>
    <property type="match status" value="1"/>
</dbReference>
<evidence type="ECO:0000313" key="12">
    <source>
        <dbReference type="Proteomes" id="UP001150925"/>
    </source>
</evidence>
<dbReference type="EMBL" id="JANBPY010000671">
    <property type="protein sequence ID" value="KAJ1964698.1"/>
    <property type="molecule type" value="Genomic_DNA"/>
</dbReference>
<dbReference type="GO" id="GO:0010960">
    <property type="term" value="P:magnesium ion homeostasis"/>
    <property type="evidence" value="ECO:0007669"/>
    <property type="project" value="InterPro"/>
</dbReference>
<gene>
    <name evidence="11" type="ORF">IWQ62_002859</name>
</gene>
<dbReference type="FunFam" id="3.10.580.10:FF:000006">
    <property type="entry name" value="DUF21 and CBS domain protein"/>
    <property type="match status" value="1"/>
</dbReference>
<feature type="transmembrane region" description="Helical" evidence="8">
    <location>
        <begin position="66"/>
        <end position="91"/>
    </location>
</feature>
<feature type="compositionally biased region" description="Basic and acidic residues" evidence="7">
    <location>
        <begin position="602"/>
        <end position="611"/>
    </location>
</feature>
<dbReference type="Proteomes" id="UP001150925">
    <property type="component" value="Unassembled WGS sequence"/>
</dbReference>
<keyword evidence="4 6" id="KW-1133">Transmembrane helix</keyword>
<dbReference type="GO" id="GO:0005737">
    <property type="term" value="C:cytoplasm"/>
    <property type="evidence" value="ECO:0007669"/>
    <property type="project" value="TreeGrafter"/>
</dbReference>
<protein>
    <recommendedName>
        <fullName evidence="10">CNNM transmembrane domain-containing protein</fullName>
    </recommendedName>
</protein>
<feature type="compositionally biased region" description="Polar residues" evidence="7">
    <location>
        <begin position="385"/>
        <end position="409"/>
    </location>
</feature>
<dbReference type="Pfam" id="PF01595">
    <property type="entry name" value="CNNM"/>
    <property type="match status" value="1"/>
</dbReference>
<evidence type="ECO:0000256" key="2">
    <source>
        <dbReference type="ARBA" id="ARBA00022692"/>
    </source>
</evidence>
<name>A0A9W8ARZ0_9FUNG</name>
<dbReference type="OrthoDB" id="5353557at2759"/>
<keyword evidence="2 6" id="KW-0812">Transmembrane</keyword>
<feature type="compositionally biased region" description="Polar residues" evidence="7">
    <location>
        <begin position="694"/>
        <end position="708"/>
    </location>
</feature>
<dbReference type="CDD" id="cd04590">
    <property type="entry name" value="CBS_pair_CorC_HlyC_assoc"/>
    <property type="match status" value="1"/>
</dbReference>
<evidence type="ECO:0000256" key="4">
    <source>
        <dbReference type="ARBA" id="ARBA00022989"/>
    </source>
</evidence>
<keyword evidence="12" id="KW-1185">Reference proteome</keyword>
<feature type="transmembrane region" description="Helical" evidence="8">
    <location>
        <begin position="147"/>
        <end position="167"/>
    </location>
</feature>
<feature type="signal peptide" evidence="9">
    <location>
        <begin position="1"/>
        <end position="29"/>
    </location>
</feature>
<dbReference type="InterPro" id="IPR045095">
    <property type="entry name" value="ACDP"/>
</dbReference>
<accession>A0A9W8ARZ0</accession>
<feature type="region of interest" description="Disordered" evidence="7">
    <location>
        <begin position="659"/>
        <end position="721"/>
    </location>
</feature>
<reference evidence="11" key="1">
    <citation type="submission" date="2022-07" db="EMBL/GenBank/DDBJ databases">
        <title>Phylogenomic reconstructions and comparative analyses of Kickxellomycotina fungi.</title>
        <authorList>
            <person name="Reynolds N.K."/>
            <person name="Stajich J.E."/>
            <person name="Barry K."/>
            <person name="Grigoriev I.V."/>
            <person name="Crous P."/>
            <person name="Smith M.E."/>
        </authorList>
    </citation>
    <scope>NUCLEOTIDE SEQUENCE</scope>
    <source>
        <strain evidence="11">RSA 1196</strain>
    </source>
</reference>
<sequence>MVGPIRKPGHVLAVLLCVGALHGWVQVAATGDDSAGLVPRYSQSELCQALHSNAEEPSVPMNSTDFWLRLIAVVFLVLFGGLVAGLTLGLMSIDETNLHILSISGDERQKRYAARIQPIRKNGHWLLVTLLLTNTLVNESLPIIMDSIFGGGVTAILASTALILVFGEVIPQSVCARHGLMIGAFFAWPVRILQWMLSPLGYPMACFLDWILGKNHGMIYRKAELKELVSMHDASHGGSLTHDEITIIRGVLELSEKLVKDVMTNLQSMFMLDVDSILDRSKMTEIVHAGHSRVPVYQGSRDNVVGVLLVKALILVDPDDCIPLRKLKINHIPSVTTKTSLFDILNIFQEGGSHMALVYEEENPAGWSGVPAVVIHGTSDSMDSINSVDNPAASSPASRLLTSEQSSPAKDQKRRRLLGAITLEDVIEELIQEEIIDETDVFIDMQKKIRVAGAIGHVSLDKLVPLNQSKTSLKGKGLVSGVIPAAALARILPSVEERISVSSPGVTADNPPASPTGLLPKGNSSAIRVYDSCSPTTNGSTTQRKSLAINGDSQVSDGGIEGTGVFSYIHRHRSEGHYAPISRKLSRSGRSTIRKGTAFSSRRREQAHNEARTTPASPKFPLNRPVSDYSTDYTTTQLSQDHTTNGKQHDPVMVPEQLRGYDSSCAGSPTYLSRSSPPLTNHREDLISMDLPDPQNSPSATIQQSSQKAPELDQDTSNGSN</sequence>
<feature type="region of interest" description="Disordered" evidence="7">
    <location>
        <begin position="385"/>
        <end position="413"/>
    </location>
</feature>
<dbReference type="InterPro" id="IPR018247">
    <property type="entry name" value="EF_Hand_1_Ca_BS"/>
</dbReference>
<evidence type="ECO:0000256" key="7">
    <source>
        <dbReference type="SAM" id="MobiDB-lite"/>
    </source>
</evidence>
<organism evidence="11 12">
    <name type="scientific">Dispira parvispora</name>
    <dbReference type="NCBI Taxonomy" id="1520584"/>
    <lineage>
        <taxon>Eukaryota</taxon>
        <taxon>Fungi</taxon>
        <taxon>Fungi incertae sedis</taxon>
        <taxon>Zoopagomycota</taxon>
        <taxon>Kickxellomycotina</taxon>
        <taxon>Dimargaritomycetes</taxon>
        <taxon>Dimargaritales</taxon>
        <taxon>Dimargaritaceae</taxon>
        <taxon>Dispira</taxon>
    </lineage>
</organism>
<evidence type="ECO:0000259" key="10">
    <source>
        <dbReference type="PROSITE" id="PS51846"/>
    </source>
</evidence>
<dbReference type="AlphaFoldDB" id="A0A9W8ARZ0"/>
<feature type="chain" id="PRO_5040785151" description="CNNM transmembrane domain-containing protein" evidence="9">
    <location>
        <begin position="30"/>
        <end position="721"/>
    </location>
</feature>
<dbReference type="InterPro" id="IPR046342">
    <property type="entry name" value="CBS_dom_sf"/>
</dbReference>
<feature type="transmembrane region" description="Helical" evidence="8">
    <location>
        <begin position="125"/>
        <end position="141"/>
    </location>
</feature>
<feature type="region of interest" description="Disordered" evidence="7">
    <location>
        <begin position="584"/>
        <end position="631"/>
    </location>
</feature>
<proteinExistence type="predicted"/>
<evidence type="ECO:0000313" key="11">
    <source>
        <dbReference type="EMBL" id="KAJ1964698.1"/>
    </source>
</evidence>
<keyword evidence="9" id="KW-0732">Signal</keyword>
<evidence type="ECO:0000256" key="3">
    <source>
        <dbReference type="ARBA" id="ARBA00022737"/>
    </source>
</evidence>
<evidence type="ECO:0000256" key="6">
    <source>
        <dbReference type="PROSITE-ProRule" id="PRU01193"/>
    </source>
</evidence>
<dbReference type="InterPro" id="IPR044751">
    <property type="entry name" value="Ion_transp-like_CBS"/>
</dbReference>
<dbReference type="PANTHER" id="PTHR12064">
    <property type="entry name" value="METAL TRANSPORTER CNNM"/>
    <property type="match status" value="1"/>
</dbReference>
<evidence type="ECO:0000256" key="9">
    <source>
        <dbReference type="SAM" id="SignalP"/>
    </source>
</evidence>
<evidence type="ECO:0000256" key="5">
    <source>
        <dbReference type="ARBA" id="ARBA00023136"/>
    </source>
</evidence>
<dbReference type="GO" id="GO:0030026">
    <property type="term" value="P:intracellular manganese ion homeostasis"/>
    <property type="evidence" value="ECO:0007669"/>
    <property type="project" value="TreeGrafter"/>
</dbReference>
<evidence type="ECO:0000256" key="1">
    <source>
        <dbReference type="ARBA" id="ARBA00004141"/>
    </source>
</evidence>
<feature type="region of interest" description="Disordered" evidence="7">
    <location>
        <begin position="501"/>
        <end position="522"/>
    </location>
</feature>
<dbReference type="SUPFAM" id="SSF54631">
    <property type="entry name" value="CBS-domain pair"/>
    <property type="match status" value="1"/>
</dbReference>
<comment type="subcellular location">
    <subcellularLocation>
        <location evidence="1">Membrane</location>
        <topology evidence="1">Multi-pass membrane protein</topology>
    </subcellularLocation>
</comment>
<feature type="compositionally biased region" description="Polar residues" evidence="7">
    <location>
        <begin position="665"/>
        <end position="679"/>
    </location>
</feature>
<dbReference type="InterPro" id="IPR002550">
    <property type="entry name" value="CNNM"/>
</dbReference>
<keyword evidence="3" id="KW-0677">Repeat</keyword>
<dbReference type="PROSITE" id="PS51846">
    <property type="entry name" value="CNNM"/>
    <property type="match status" value="1"/>
</dbReference>